<accession>A0A7W8HYQ5</accession>
<dbReference type="PANTHER" id="PTHR21666">
    <property type="entry name" value="PEPTIDASE-RELATED"/>
    <property type="match status" value="1"/>
</dbReference>
<proteinExistence type="predicted"/>
<dbReference type="InterPro" id="IPR011055">
    <property type="entry name" value="Dup_hybrid_motif"/>
</dbReference>
<feature type="region of interest" description="Disordered" evidence="3">
    <location>
        <begin position="241"/>
        <end position="260"/>
    </location>
</feature>
<dbReference type="InterPro" id="IPR050570">
    <property type="entry name" value="Cell_wall_metabolism_enzyme"/>
</dbReference>
<feature type="chain" id="PRO_5031306155" evidence="4">
    <location>
        <begin position="21"/>
        <end position="356"/>
    </location>
</feature>
<dbReference type="PANTHER" id="PTHR21666:SF289">
    <property type="entry name" value="L-ALA--D-GLU ENDOPEPTIDASE"/>
    <property type="match status" value="1"/>
</dbReference>
<evidence type="ECO:0000256" key="3">
    <source>
        <dbReference type="SAM" id="MobiDB-lite"/>
    </source>
</evidence>
<dbReference type="AlphaFoldDB" id="A0A7W8HYQ5"/>
<evidence type="ECO:0000256" key="4">
    <source>
        <dbReference type="SAM" id="SignalP"/>
    </source>
</evidence>
<keyword evidence="7" id="KW-1185">Reference proteome</keyword>
<reference evidence="6 7" key="1">
    <citation type="submission" date="2020-08" db="EMBL/GenBank/DDBJ databases">
        <title>Genomic Encyclopedia of Type Strains, Phase IV (KMG-IV): sequencing the most valuable type-strain genomes for metagenomic binning, comparative biology and taxonomic classification.</title>
        <authorList>
            <person name="Goeker M."/>
        </authorList>
    </citation>
    <scope>NUCLEOTIDE SEQUENCE [LARGE SCALE GENOMIC DNA]</scope>
    <source>
        <strain evidence="6 7">DSM 25335</strain>
    </source>
</reference>
<evidence type="ECO:0000313" key="6">
    <source>
        <dbReference type="EMBL" id="MBB5291533.1"/>
    </source>
</evidence>
<dbReference type="EMBL" id="JACHFZ010000002">
    <property type="protein sequence ID" value="MBB5291533.1"/>
    <property type="molecule type" value="Genomic_DNA"/>
</dbReference>
<dbReference type="SUPFAM" id="SSF51261">
    <property type="entry name" value="Duplicated hybrid motif"/>
    <property type="match status" value="1"/>
</dbReference>
<evidence type="ECO:0000256" key="1">
    <source>
        <dbReference type="ARBA" id="ARBA00022729"/>
    </source>
</evidence>
<comment type="caution">
    <text evidence="6">The sequence shown here is derived from an EMBL/GenBank/DDBJ whole genome shotgun (WGS) entry which is preliminary data.</text>
</comment>
<dbReference type="Gene3D" id="2.70.70.10">
    <property type="entry name" value="Glucose Permease (Domain IIA)"/>
    <property type="match status" value="1"/>
</dbReference>
<sequence>MRPAALALVFVLTALPVAAAAPQSTEVARLQAEFRDERARASRLRAEAAEAATEIARLERELAALGSDVSAGDATIAAQRDRLRSLSQREAALVARLAQARGRQTRLLSALQMMSRRPPPPLLVPADKAVDTVRAAILMKAMAPELHARAEALADRQAEIVRIRRLAALNSEALFTAESEQGDRRARIEALTARQTRLRTVLRAEAETAGRAARALEARLRALGGPVPGPDADAVPATARRPAGREHLTPPVGGVPSVRFGGGSTGWRWRGDDIEARAPAAGRVAWTGPLSGWGQVIILDLGPGWRGVVSGLDEVSVETGDRVVDGQTLGRTGADGEIAFELRRDERPVDPAPWLR</sequence>
<dbReference type="Pfam" id="PF01551">
    <property type="entry name" value="Peptidase_M23"/>
    <property type="match status" value="1"/>
</dbReference>
<dbReference type="Proteomes" id="UP000566663">
    <property type="component" value="Unassembled WGS sequence"/>
</dbReference>
<evidence type="ECO:0000313" key="7">
    <source>
        <dbReference type="Proteomes" id="UP000566663"/>
    </source>
</evidence>
<name>A0A7W8HYQ5_9CAUL</name>
<protein>
    <submittedName>
        <fullName evidence="6">Septal ring factor EnvC (AmiA/AmiB activator)</fullName>
    </submittedName>
</protein>
<feature type="signal peptide" evidence="4">
    <location>
        <begin position="1"/>
        <end position="20"/>
    </location>
</feature>
<dbReference type="GO" id="GO:0004222">
    <property type="term" value="F:metalloendopeptidase activity"/>
    <property type="evidence" value="ECO:0007669"/>
    <property type="project" value="TreeGrafter"/>
</dbReference>
<dbReference type="InterPro" id="IPR016047">
    <property type="entry name" value="M23ase_b-sheet_dom"/>
</dbReference>
<gene>
    <name evidence="6" type="ORF">HNQ67_001047</name>
</gene>
<dbReference type="RefSeq" id="WP_183253058.1">
    <property type="nucleotide sequence ID" value="NZ_BAAAFF010000006.1"/>
</dbReference>
<organism evidence="6 7">
    <name type="scientific">Brevundimonas basaltis</name>
    <dbReference type="NCBI Taxonomy" id="472166"/>
    <lineage>
        <taxon>Bacteria</taxon>
        <taxon>Pseudomonadati</taxon>
        <taxon>Pseudomonadota</taxon>
        <taxon>Alphaproteobacteria</taxon>
        <taxon>Caulobacterales</taxon>
        <taxon>Caulobacteraceae</taxon>
        <taxon>Brevundimonas</taxon>
    </lineage>
</organism>
<evidence type="ECO:0000256" key="2">
    <source>
        <dbReference type="SAM" id="Coils"/>
    </source>
</evidence>
<keyword evidence="2" id="KW-0175">Coiled coil</keyword>
<keyword evidence="1 4" id="KW-0732">Signal</keyword>
<dbReference type="CDD" id="cd12797">
    <property type="entry name" value="M23_peptidase"/>
    <property type="match status" value="1"/>
</dbReference>
<evidence type="ECO:0000259" key="5">
    <source>
        <dbReference type="Pfam" id="PF01551"/>
    </source>
</evidence>
<feature type="coiled-coil region" evidence="2">
    <location>
        <begin position="27"/>
        <end position="68"/>
    </location>
</feature>
<feature type="domain" description="M23ase beta-sheet core" evidence="5">
    <location>
        <begin position="276"/>
        <end position="351"/>
    </location>
</feature>